<dbReference type="EMBL" id="VFPM01000002">
    <property type="protein sequence ID" value="TQM62981.1"/>
    <property type="molecule type" value="Genomic_DNA"/>
</dbReference>
<evidence type="ECO:0000256" key="1">
    <source>
        <dbReference type="ARBA" id="ARBA00006284"/>
    </source>
</evidence>
<dbReference type="PANTHER" id="PTHR21599:SF0">
    <property type="entry name" value="GLYCERATE KINASE"/>
    <property type="match status" value="1"/>
</dbReference>
<evidence type="ECO:0000313" key="5">
    <source>
        <dbReference type="EMBL" id="TQM62981.1"/>
    </source>
</evidence>
<dbReference type="PIRSF" id="PIRSF006078">
    <property type="entry name" value="GlxK"/>
    <property type="match status" value="1"/>
</dbReference>
<dbReference type="GO" id="GO:0031388">
    <property type="term" value="P:organic acid phosphorylation"/>
    <property type="evidence" value="ECO:0007669"/>
    <property type="project" value="UniProtKB-UniRule"/>
</dbReference>
<dbReference type="SUPFAM" id="SSF110738">
    <property type="entry name" value="Glycerate kinase I"/>
    <property type="match status" value="1"/>
</dbReference>
<dbReference type="RefSeq" id="WP_141845158.1">
    <property type="nucleotide sequence ID" value="NZ_VFPM01000002.1"/>
</dbReference>
<evidence type="ECO:0000313" key="6">
    <source>
        <dbReference type="Proteomes" id="UP000316747"/>
    </source>
</evidence>
<dbReference type="InterPro" id="IPR004381">
    <property type="entry name" value="Glycerate_kinase"/>
</dbReference>
<dbReference type="GO" id="GO:0008887">
    <property type="term" value="F:glycerate kinase activity"/>
    <property type="evidence" value="ECO:0007669"/>
    <property type="project" value="UniProtKB-UniRule"/>
</dbReference>
<dbReference type="InterPro" id="IPR018193">
    <property type="entry name" value="Glyc_kinase_flavodox-like_fold"/>
</dbReference>
<dbReference type="InterPro" id="IPR036129">
    <property type="entry name" value="Glycerate_kinase_sf"/>
</dbReference>
<dbReference type="Proteomes" id="UP000316747">
    <property type="component" value="Unassembled WGS sequence"/>
</dbReference>
<protein>
    <submittedName>
        <fullName evidence="5">Glycerate kinase</fullName>
    </submittedName>
</protein>
<dbReference type="OrthoDB" id="9774290at2"/>
<dbReference type="PANTHER" id="PTHR21599">
    <property type="entry name" value="GLYCERATE KINASE"/>
    <property type="match status" value="1"/>
</dbReference>
<gene>
    <name evidence="5" type="ORF">FBY41_3026</name>
</gene>
<name>A0A543HXF4_9MICO</name>
<evidence type="ECO:0000256" key="4">
    <source>
        <dbReference type="PIRNR" id="PIRNR006078"/>
    </source>
</evidence>
<comment type="caution">
    <text evidence="5">The sequence shown here is derived from an EMBL/GenBank/DDBJ whole genome shotgun (WGS) entry which is preliminary data.</text>
</comment>
<keyword evidence="6" id="KW-1185">Reference proteome</keyword>
<keyword evidence="3 4" id="KW-0418">Kinase</keyword>
<dbReference type="Pfam" id="PF02595">
    <property type="entry name" value="Gly_kinase"/>
    <property type="match status" value="1"/>
</dbReference>
<keyword evidence="2 4" id="KW-0808">Transferase</keyword>
<reference evidence="5 6" key="1">
    <citation type="submission" date="2019-06" db="EMBL/GenBank/DDBJ databases">
        <title>Genome sequencing of plant associated microbes to promote plant fitness in Sorghum bicolor and Oryza sativa.</title>
        <authorList>
            <person name="Coleman-Derr D."/>
        </authorList>
    </citation>
    <scope>NUCLEOTIDE SEQUENCE [LARGE SCALE GENOMIC DNA]</scope>
    <source>
        <strain evidence="5 6">KV-663</strain>
    </source>
</reference>
<dbReference type="InterPro" id="IPR018197">
    <property type="entry name" value="Glycerate_kinase_RE-like"/>
</dbReference>
<accession>A0A543HXF4</accession>
<organism evidence="5 6">
    <name type="scientific">Humibacillus xanthopallidus</name>
    <dbReference type="NCBI Taxonomy" id="412689"/>
    <lineage>
        <taxon>Bacteria</taxon>
        <taxon>Bacillati</taxon>
        <taxon>Actinomycetota</taxon>
        <taxon>Actinomycetes</taxon>
        <taxon>Micrococcales</taxon>
        <taxon>Intrasporangiaceae</taxon>
        <taxon>Humibacillus</taxon>
    </lineage>
</organism>
<sequence>MHVVIAPDCYTGSLTAGQAADAIAEGWARTAPHDVLSRIPLSDGGPGFVDVLSANLRGEVRAVVTTDPLGREVPATFLLVDDEGGPTAYLESAQAAGLHLLAPEERDPTRTTTLGVGTLLLAALDAGARRVVIGLGGSGTNDAGAGLLAALGVGPVDRLGLGGLALAEVAERDVEGLDAARGRLRGTDLVVASDVDSPLLGLKGASAVFGPQKGASEEDAQRLENALGHFASIIARVRPPAKDLLTGTLIRPERQPGAGAAGGLGYALHLLGARQVSGVGAVLDAVGFGHVLATADLVVTGEGRFDWQSLQGKVVVGVAEAAARLGIPAIAIPGQSLVGRREAMAAGLSGVYAVAERPQQVADALADPVGTLAARAARVARTWSPRPA</sequence>
<proteinExistence type="inferred from homology"/>
<evidence type="ECO:0000256" key="3">
    <source>
        <dbReference type="ARBA" id="ARBA00022777"/>
    </source>
</evidence>
<dbReference type="Gene3D" id="3.90.1510.10">
    <property type="entry name" value="Glycerate kinase, domain 2"/>
    <property type="match status" value="1"/>
</dbReference>
<dbReference type="NCBIfam" id="TIGR00045">
    <property type="entry name" value="glycerate kinase"/>
    <property type="match status" value="1"/>
</dbReference>
<dbReference type="AlphaFoldDB" id="A0A543HXF4"/>
<evidence type="ECO:0000256" key="2">
    <source>
        <dbReference type="ARBA" id="ARBA00022679"/>
    </source>
</evidence>
<dbReference type="Gene3D" id="3.40.50.10350">
    <property type="entry name" value="Glycerate kinase, domain 1"/>
    <property type="match status" value="1"/>
</dbReference>
<comment type="similarity">
    <text evidence="1 4">Belongs to the glycerate kinase type-1 family.</text>
</comment>